<evidence type="ECO:0000313" key="9">
    <source>
        <dbReference type="Proteomes" id="UP000050360"/>
    </source>
</evidence>
<evidence type="ECO:0000256" key="2">
    <source>
        <dbReference type="ARBA" id="ARBA00007430"/>
    </source>
</evidence>
<feature type="transmembrane region" description="Helical" evidence="7">
    <location>
        <begin position="118"/>
        <end position="138"/>
    </location>
</feature>
<organism evidence="8 9">
    <name type="scientific">Candidatus Methanoperedens nitratireducens</name>
    <dbReference type="NCBI Taxonomy" id="1392998"/>
    <lineage>
        <taxon>Archaea</taxon>
        <taxon>Methanobacteriati</taxon>
        <taxon>Methanobacteriota</taxon>
        <taxon>Stenosarchaea group</taxon>
        <taxon>Methanomicrobia</taxon>
        <taxon>Methanosarcinales</taxon>
        <taxon>ANME-2 cluster</taxon>
        <taxon>Candidatus Methanoperedentaceae</taxon>
        <taxon>Candidatus Methanoperedens</taxon>
    </lineage>
</organism>
<feature type="transmembrane region" description="Helical" evidence="7">
    <location>
        <begin position="150"/>
        <end position="168"/>
    </location>
</feature>
<feature type="transmembrane region" description="Helical" evidence="7">
    <location>
        <begin position="381"/>
        <end position="402"/>
    </location>
</feature>
<dbReference type="InterPro" id="IPR050833">
    <property type="entry name" value="Poly_Biosynth_Transport"/>
</dbReference>
<comment type="subcellular location">
    <subcellularLocation>
        <location evidence="1">Cell membrane</location>
        <topology evidence="1">Multi-pass membrane protein</topology>
    </subcellularLocation>
</comment>
<feature type="transmembrane region" description="Helical" evidence="7">
    <location>
        <begin position="357"/>
        <end position="375"/>
    </location>
</feature>
<proteinExistence type="inferred from homology"/>
<protein>
    <submittedName>
        <fullName evidence="8">Polysaccharide biosynthesis protein</fullName>
    </submittedName>
</protein>
<evidence type="ECO:0000313" key="8">
    <source>
        <dbReference type="EMBL" id="KPQ41021.1"/>
    </source>
</evidence>
<dbReference type="NCBIfam" id="NF007773">
    <property type="entry name" value="PRK10459.1"/>
    <property type="match status" value="1"/>
</dbReference>
<feature type="transmembrane region" description="Helical" evidence="7">
    <location>
        <begin position="174"/>
        <end position="196"/>
    </location>
</feature>
<evidence type="ECO:0000256" key="4">
    <source>
        <dbReference type="ARBA" id="ARBA00022692"/>
    </source>
</evidence>
<comment type="caution">
    <text evidence="8">The sequence shown here is derived from an EMBL/GenBank/DDBJ whole genome shotgun (WGS) entry which is preliminary data.</text>
</comment>
<evidence type="ECO:0000256" key="3">
    <source>
        <dbReference type="ARBA" id="ARBA00022475"/>
    </source>
</evidence>
<keyword evidence="4 7" id="KW-0812">Transmembrane</keyword>
<feature type="transmembrane region" description="Helical" evidence="7">
    <location>
        <begin position="45"/>
        <end position="64"/>
    </location>
</feature>
<dbReference type="EMBL" id="LKCM01000462">
    <property type="protein sequence ID" value="KPQ41021.1"/>
    <property type="molecule type" value="Genomic_DNA"/>
</dbReference>
<feature type="transmembrane region" description="Helical" evidence="7">
    <location>
        <begin position="446"/>
        <end position="468"/>
    </location>
</feature>
<sequence>MNKDKNFKILTVFGILWNWLSQFTIQIFQFIVLIILARLLSPQDFGIVGIATVVTGLITIINELGLSAAIIQRKDVSQLHLSTSFWANFMMSTILFIFVVSISSFVADFFQVDMVRPILILSSTGLIIGSLGIVHRALLEKNIDFKKITIVEVSATLVSGIISIFLAINGYGAWSIVLGSISNTIVSVLLLWKIVAWRPSLQFNFLHFKELFAFGGNIVGGNFLRYIAMNVDYLIVGKFFGTFSLGYYTLARNLTSFPVQNISWTIMRVAFPAFSKIQNDDENLRNGYLRVVKYVSLMTFPMLAGLFSVAPEFVSIFYGEKWIPMIILIQIFCVNSAFISIGTLANTIQYSKGRSDLPFKQHIYGIILMPVAVIIGTKYGIVGMSIAVTAGTIFLVLIFQMVTNKLISLNMRSIIKIIIPAATSSIIVMTGIALYRYITVYNIQQIYIFLSSVLIGILLYILSIRILYKYIMDEIKILVREVRG</sequence>
<accession>A0A0P7ZC51</accession>
<evidence type="ECO:0000256" key="1">
    <source>
        <dbReference type="ARBA" id="ARBA00004651"/>
    </source>
</evidence>
<feature type="transmembrane region" description="Helical" evidence="7">
    <location>
        <begin position="414"/>
        <end position="434"/>
    </location>
</feature>
<feature type="transmembrane region" description="Helical" evidence="7">
    <location>
        <begin position="233"/>
        <end position="250"/>
    </location>
</feature>
<dbReference type="GO" id="GO:0005886">
    <property type="term" value="C:plasma membrane"/>
    <property type="evidence" value="ECO:0007669"/>
    <property type="project" value="UniProtKB-SubCell"/>
</dbReference>
<keyword evidence="6 7" id="KW-0472">Membrane</keyword>
<keyword evidence="5 7" id="KW-1133">Transmembrane helix</keyword>
<feature type="transmembrane region" description="Helical" evidence="7">
    <location>
        <begin position="322"/>
        <end position="345"/>
    </location>
</feature>
<dbReference type="Proteomes" id="UP000050360">
    <property type="component" value="Unassembled WGS sequence"/>
</dbReference>
<feature type="transmembrane region" description="Helical" evidence="7">
    <location>
        <begin position="291"/>
        <end position="310"/>
    </location>
</feature>
<dbReference type="PANTHER" id="PTHR30250:SF10">
    <property type="entry name" value="LIPOPOLYSACCHARIDE BIOSYNTHESIS PROTEIN WZXC"/>
    <property type="match status" value="1"/>
</dbReference>
<evidence type="ECO:0000256" key="6">
    <source>
        <dbReference type="ARBA" id="ARBA00023136"/>
    </source>
</evidence>
<evidence type="ECO:0000256" key="5">
    <source>
        <dbReference type="ARBA" id="ARBA00022989"/>
    </source>
</evidence>
<reference evidence="8 9" key="1">
    <citation type="submission" date="2015-09" db="EMBL/GenBank/DDBJ databases">
        <title>A metagenomics-based metabolic model of nitrate-dependent anaerobic oxidation of methane by Methanoperedens-like archaea.</title>
        <authorList>
            <person name="Arshad A."/>
            <person name="Speth D.R."/>
            <person name="De Graaf R.M."/>
            <person name="Op Den Camp H.J."/>
            <person name="Jetten M.S."/>
            <person name="Welte C.U."/>
        </authorList>
    </citation>
    <scope>NUCLEOTIDE SEQUENCE [LARGE SCALE GENOMIC DNA]</scope>
</reference>
<dbReference type="PANTHER" id="PTHR30250">
    <property type="entry name" value="PST FAMILY PREDICTED COLANIC ACID TRANSPORTER"/>
    <property type="match status" value="1"/>
</dbReference>
<comment type="similarity">
    <text evidence="2">Belongs to the polysaccharide synthase family.</text>
</comment>
<dbReference type="CDD" id="cd13127">
    <property type="entry name" value="MATE_tuaB_like"/>
    <property type="match status" value="1"/>
</dbReference>
<feature type="transmembrane region" description="Helical" evidence="7">
    <location>
        <begin position="12"/>
        <end position="39"/>
    </location>
</feature>
<keyword evidence="3" id="KW-1003">Cell membrane</keyword>
<dbReference type="AlphaFoldDB" id="A0A0P7ZC51"/>
<evidence type="ECO:0000256" key="7">
    <source>
        <dbReference type="SAM" id="Phobius"/>
    </source>
</evidence>
<name>A0A0P7ZC51_9EURY</name>
<feature type="transmembrane region" description="Helical" evidence="7">
    <location>
        <begin position="85"/>
        <end position="106"/>
    </location>
</feature>
<gene>
    <name evidence="8" type="ORF">MPEBLZ_04445</name>
</gene>
<dbReference type="Pfam" id="PF13440">
    <property type="entry name" value="Polysacc_synt_3"/>
    <property type="match status" value="1"/>
</dbReference>